<dbReference type="AlphaFoldDB" id="A0A9P9AP21"/>
<dbReference type="InterPro" id="IPR058519">
    <property type="entry name" value="DUF8206"/>
</dbReference>
<dbReference type="PANTHER" id="PTHR32046:SF11">
    <property type="entry name" value="IMMUNE-ASSOCIATED NUCLEOTIDE-BINDING PROTEIN 10-LIKE"/>
    <property type="match status" value="1"/>
</dbReference>
<sequence length="638" mass="71847">MSRLTPAVRWCVKELLTHLHKDAARNLVFGFTNTRQAGYTPGDSYKPLKSLLNEVDITLNGEIVYSFDSGGFRFLAALKEARNEMDGIDVFRRSWERSKSETHRLLHHFQTLQPHTIQSTISLNRARELITALTRPMADITDTIDNTIRINNQRLNELQDSRCKGDELKPNFTSRGSSFMQRCLKGQELVAAIRRENRPMYKTLCHDPCYLSDVDADVVGHGNLTKCRAMNRTDWCRRCSHQWQQHFRFQWQQKEMVVEERDNVARQIRDNESEIQVKEAAIESIKQKPEEAKAVRQEIRDAAVQFGLILKHKSITPYNDETISYLDMLIKEERQTAQYAKCVGLRGSKRQKDRLDSLTHSQNEYQERIAEFEQVNETAKKQLLDEGSVDGLIQRLYSLESRGPNLREIMKLAKKATSSFSSEQEFNGPWETKPLKSHHPSIGLGIGWEMNLVLNQPPQLGKPAGTGRAAGRQTASSSILQRRHAIMAKTATKQVVLLATHVQVIARTALAAGMENAPFHTPGKGPNLVGMVPDVERWIASSSILQHLNAATERTATRMTAPSAIHAFIIQRNVAMEKTATNLVVLSAIHALVTAAMDLAAGVKVVPLHISGQNHSCARVAFYVEPRIASLNILAGDK</sequence>
<feature type="coiled-coil region" evidence="1">
    <location>
        <begin position="355"/>
        <end position="382"/>
    </location>
</feature>
<evidence type="ECO:0000256" key="1">
    <source>
        <dbReference type="SAM" id="Coils"/>
    </source>
</evidence>
<evidence type="ECO:0000259" key="2">
    <source>
        <dbReference type="Pfam" id="PF26633"/>
    </source>
</evidence>
<organism evidence="3 4">
    <name type="scientific">Thelonectria olida</name>
    <dbReference type="NCBI Taxonomy" id="1576542"/>
    <lineage>
        <taxon>Eukaryota</taxon>
        <taxon>Fungi</taxon>
        <taxon>Dikarya</taxon>
        <taxon>Ascomycota</taxon>
        <taxon>Pezizomycotina</taxon>
        <taxon>Sordariomycetes</taxon>
        <taxon>Hypocreomycetidae</taxon>
        <taxon>Hypocreales</taxon>
        <taxon>Nectriaceae</taxon>
        <taxon>Thelonectria</taxon>
    </lineage>
</organism>
<proteinExistence type="predicted"/>
<dbReference type="EMBL" id="JAGPYM010000006">
    <property type="protein sequence ID" value="KAH6892873.1"/>
    <property type="molecule type" value="Genomic_DNA"/>
</dbReference>
<comment type="caution">
    <text evidence="3">The sequence shown here is derived from an EMBL/GenBank/DDBJ whole genome shotgun (WGS) entry which is preliminary data.</text>
</comment>
<dbReference type="PANTHER" id="PTHR32046">
    <property type="entry name" value="G DOMAIN-CONTAINING PROTEIN"/>
    <property type="match status" value="1"/>
</dbReference>
<evidence type="ECO:0000313" key="4">
    <source>
        <dbReference type="Proteomes" id="UP000777438"/>
    </source>
</evidence>
<name>A0A9P9AP21_9HYPO</name>
<feature type="domain" description="DUF8206" evidence="2">
    <location>
        <begin position="193"/>
        <end position="249"/>
    </location>
</feature>
<evidence type="ECO:0000313" key="3">
    <source>
        <dbReference type="EMBL" id="KAH6892873.1"/>
    </source>
</evidence>
<dbReference type="Proteomes" id="UP000777438">
    <property type="component" value="Unassembled WGS sequence"/>
</dbReference>
<dbReference type="Pfam" id="PF26633">
    <property type="entry name" value="DUF8206"/>
    <property type="match status" value="1"/>
</dbReference>
<keyword evidence="1" id="KW-0175">Coiled coil</keyword>
<reference evidence="3 4" key="1">
    <citation type="journal article" date="2021" name="Nat. Commun.">
        <title>Genetic determinants of endophytism in the Arabidopsis root mycobiome.</title>
        <authorList>
            <person name="Mesny F."/>
            <person name="Miyauchi S."/>
            <person name="Thiergart T."/>
            <person name="Pickel B."/>
            <person name="Atanasova L."/>
            <person name="Karlsson M."/>
            <person name="Huettel B."/>
            <person name="Barry K.W."/>
            <person name="Haridas S."/>
            <person name="Chen C."/>
            <person name="Bauer D."/>
            <person name="Andreopoulos W."/>
            <person name="Pangilinan J."/>
            <person name="LaButti K."/>
            <person name="Riley R."/>
            <person name="Lipzen A."/>
            <person name="Clum A."/>
            <person name="Drula E."/>
            <person name="Henrissat B."/>
            <person name="Kohler A."/>
            <person name="Grigoriev I.V."/>
            <person name="Martin F.M."/>
            <person name="Hacquard S."/>
        </authorList>
    </citation>
    <scope>NUCLEOTIDE SEQUENCE [LARGE SCALE GENOMIC DNA]</scope>
    <source>
        <strain evidence="3 4">MPI-CAGE-CH-0241</strain>
    </source>
</reference>
<dbReference type="OrthoDB" id="8954335at2759"/>
<keyword evidence="4" id="KW-1185">Reference proteome</keyword>
<gene>
    <name evidence="3" type="ORF">B0T10DRAFT_456992</name>
</gene>
<accession>A0A9P9AP21</accession>
<protein>
    <recommendedName>
        <fullName evidence="2">DUF8206 domain-containing protein</fullName>
    </recommendedName>
</protein>